<keyword evidence="2" id="KW-1185">Reference proteome</keyword>
<dbReference type="RefSeq" id="WP_183724773.1">
    <property type="nucleotide sequence ID" value="NZ_JACHBW010000008.1"/>
</dbReference>
<name>A0A7W9TXQ7_9BURK</name>
<protein>
    <submittedName>
        <fullName evidence="1">Uncharacterized protein</fullName>
    </submittedName>
</protein>
<proteinExistence type="predicted"/>
<sequence>MNKGIEFESAAHQAVWPAVKQAARACAQAAYQHAIQTQTFAMKEKRTKIARRSHGALLMRGESIYFLSLACRWPGLTASRVCDGMICKRNGIFLQAAIGHTDVIEGRNYQV</sequence>
<evidence type="ECO:0000313" key="2">
    <source>
        <dbReference type="Proteomes" id="UP000571554"/>
    </source>
</evidence>
<dbReference type="Proteomes" id="UP000571554">
    <property type="component" value="Unassembled WGS sequence"/>
</dbReference>
<comment type="caution">
    <text evidence="1">The sequence shown here is derived from an EMBL/GenBank/DDBJ whole genome shotgun (WGS) entry which is preliminary data.</text>
</comment>
<reference evidence="1 2" key="1">
    <citation type="submission" date="2020-08" db="EMBL/GenBank/DDBJ databases">
        <title>Above-ground endophytic microbial communities from plants in different locations in the United States.</title>
        <authorList>
            <person name="Frank C."/>
        </authorList>
    </citation>
    <scope>NUCLEOTIDE SEQUENCE [LARGE SCALE GENOMIC DNA]</scope>
    <source>
        <strain evidence="1 2">WP4_2_2</strain>
    </source>
</reference>
<dbReference type="EMBL" id="JACHBW010000008">
    <property type="protein sequence ID" value="MBB6103264.1"/>
    <property type="molecule type" value="Genomic_DNA"/>
</dbReference>
<evidence type="ECO:0000313" key="1">
    <source>
        <dbReference type="EMBL" id="MBB6103264.1"/>
    </source>
</evidence>
<gene>
    <name evidence="1" type="ORF">F4827_003119</name>
</gene>
<organism evidence="1 2">
    <name type="scientific">Paraburkholderia bannensis</name>
    <dbReference type="NCBI Taxonomy" id="765414"/>
    <lineage>
        <taxon>Bacteria</taxon>
        <taxon>Pseudomonadati</taxon>
        <taxon>Pseudomonadota</taxon>
        <taxon>Betaproteobacteria</taxon>
        <taxon>Burkholderiales</taxon>
        <taxon>Burkholderiaceae</taxon>
        <taxon>Paraburkholderia</taxon>
    </lineage>
</organism>
<accession>A0A7W9TXQ7</accession>
<dbReference type="AlphaFoldDB" id="A0A7W9TXQ7"/>